<evidence type="ECO:0000256" key="1">
    <source>
        <dbReference type="SAM" id="Phobius"/>
    </source>
</evidence>
<organism evidence="3 4">
    <name type="scientific">Oxalobacter aliiformigenes</name>
    <dbReference type="NCBI Taxonomy" id="2946593"/>
    <lineage>
        <taxon>Bacteria</taxon>
        <taxon>Pseudomonadati</taxon>
        <taxon>Pseudomonadota</taxon>
        <taxon>Betaproteobacteria</taxon>
        <taxon>Burkholderiales</taxon>
        <taxon>Oxalobacteraceae</taxon>
        <taxon>Oxalobacter</taxon>
    </lineage>
</organism>
<keyword evidence="4" id="KW-1185">Reference proteome</keyword>
<gene>
    <name evidence="3" type="ORF">NB645_07705</name>
</gene>
<proteinExistence type="predicted"/>
<reference evidence="3" key="1">
    <citation type="journal article" date="2022" name="Front. Microbiol.">
        <title>New perspectives on an old grouping: The genomic and phenotypic variability of Oxalobacter formigenes and the implications for calcium oxalate stone prevention.</title>
        <authorList>
            <person name="Chmiel J.A."/>
            <person name="Carr C."/>
            <person name="Stuivenberg G.A."/>
            <person name="Venema R."/>
            <person name="Chanyi R.M."/>
            <person name="Al K.F."/>
            <person name="Giguere D."/>
            <person name="Say H."/>
            <person name="Akouris P.P."/>
            <person name="Dominguez Romero S.A."/>
            <person name="Kwong A."/>
            <person name="Tai V."/>
            <person name="Koval S.F."/>
            <person name="Razvi H."/>
            <person name="Bjazevic J."/>
            <person name="Burton J.P."/>
        </authorList>
    </citation>
    <scope>NUCLEOTIDE SEQUENCE</scope>
    <source>
        <strain evidence="3">HOxNP-1</strain>
    </source>
</reference>
<keyword evidence="1" id="KW-0472">Membrane</keyword>
<keyword evidence="1" id="KW-1133">Transmembrane helix</keyword>
<keyword evidence="1" id="KW-0812">Transmembrane</keyword>
<name>A0ABY7JIU7_9BURK</name>
<dbReference type="EMBL" id="CP098248">
    <property type="protein sequence ID" value="WAV96703.1"/>
    <property type="molecule type" value="Genomic_DNA"/>
</dbReference>
<feature type="transmembrane region" description="Helical" evidence="1">
    <location>
        <begin position="169"/>
        <end position="185"/>
    </location>
</feature>
<dbReference type="Proteomes" id="UP001164794">
    <property type="component" value="Chromosome"/>
</dbReference>
<dbReference type="InterPro" id="IPR025640">
    <property type="entry name" value="GYF_2"/>
</dbReference>
<dbReference type="RefSeq" id="WP_269264181.1">
    <property type="nucleotide sequence ID" value="NZ_CP098248.1"/>
</dbReference>
<evidence type="ECO:0000313" key="3">
    <source>
        <dbReference type="EMBL" id="WAV96703.1"/>
    </source>
</evidence>
<protein>
    <submittedName>
        <fullName evidence="3">DUF4339 domain-containing protein</fullName>
    </submittedName>
</protein>
<feature type="transmembrane region" description="Helical" evidence="1">
    <location>
        <begin position="75"/>
        <end position="98"/>
    </location>
</feature>
<evidence type="ECO:0000313" key="4">
    <source>
        <dbReference type="Proteomes" id="UP001164794"/>
    </source>
</evidence>
<evidence type="ECO:0000259" key="2">
    <source>
        <dbReference type="Pfam" id="PF14237"/>
    </source>
</evidence>
<dbReference type="Pfam" id="PF14237">
    <property type="entry name" value="GYF_2"/>
    <property type="match status" value="1"/>
</dbReference>
<feature type="transmembrane region" description="Helical" evidence="1">
    <location>
        <begin position="110"/>
        <end position="132"/>
    </location>
</feature>
<sequence length="186" mass="21153">MEEGLFENNWFYEGDGEKKGPVTEKEIGERIHTGTLTAKSRVWKQGFTDWKRVEETELNTYVDKSVPPVVQVKSVMVWLLALSPLYASFIDGLILGFYQGFVGYNVTSAGIRKVLVVDAGVWVGLLFGLMAADEKLIKKAGYQEKISRWTWLITPLYLYKRSKLLNQNFLFLFVNLGCIVAAILFL</sequence>
<feature type="domain" description="GYF" evidence="2">
    <location>
        <begin position="10"/>
        <end position="55"/>
    </location>
</feature>
<accession>A0ABY7JIU7</accession>